<dbReference type="STRING" id="860235.AOZ06_49905"/>
<dbReference type="Proteomes" id="UP000063699">
    <property type="component" value="Chromosome"/>
</dbReference>
<gene>
    <name evidence="2" type="ORF">AOZ06_49905</name>
</gene>
<protein>
    <recommendedName>
        <fullName evidence="4">Lipoprotein</fullName>
    </recommendedName>
</protein>
<evidence type="ECO:0000256" key="1">
    <source>
        <dbReference type="SAM" id="SignalP"/>
    </source>
</evidence>
<dbReference type="KEGG" id="kphy:AOZ06_49905"/>
<proteinExistence type="predicted"/>
<feature type="chain" id="PRO_5006011783" description="Lipoprotein" evidence="1">
    <location>
        <begin position="33"/>
        <end position="354"/>
    </location>
</feature>
<feature type="signal peptide" evidence="1">
    <location>
        <begin position="1"/>
        <end position="32"/>
    </location>
</feature>
<dbReference type="PROSITE" id="PS51257">
    <property type="entry name" value="PROKAR_LIPOPROTEIN"/>
    <property type="match status" value="1"/>
</dbReference>
<keyword evidence="3" id="KW-1185">Reference proteome</keyword>
<evidence type="ECO:0000313" key="3">
    <source>
        <dbReference type="Proteomes" id="UP000063699"/>
    </source>
</evidence>
<dbReference type="EMBL" id="CP012752">
    <property type="protein sequence ID" value="ALG13919.1"/>
    <property type="molecule type" value="Genomic_DNA"/>
</dbReference>
<dbReference type="AlphaFoldDB" id="A0A0N7F5D4"/>
<evidence type="ECO:0008006" key="4">
    <source>
        <dbReference type="Google" id="ProtNLM"/>
    </source>
</evidence>
<organism evidence="2 3">
    <name type="scientific">Kibdelosporangium phytohabitans</name>
    <dbReference type="NCBI Taxonomy" id="860235"/>
    <lineage>
        <taxon>Bacteria</taxon>
        <taxon>Bacillati</taxon>
        <taxon>Actinomycetota</taxon>
        <taxon>Actinomycetes</taxon>
        <taxon>Pseudonocardiales</taxon>
        <taxon>Pseudonocardiaceae</taxon>
        <taxon>Kibdelosporangium</taxon>
    </lineage>
</organism>
<accession>A0A0N7F5D4</accession>
<name>A0A0N7F5D4_9PSEU</name>
<sequence length="354" mass="37807">MIGADQRCRRGALATAALAILLASACSAPADAKPSRLMKPVCTDSSGTVVADPNRDTIRAFSRDGAQLWSHDQEEGRFAAAAGACATQVFSALIADWTDLTVRDPDPLAYLPNGTTVPWPGRGAHSKFRVLAATGLGTGVVATADGARTTLRTQVDGQFVASEEMKSASFDWAIAPDGRTAAAFDHGTTGGELIILERNHGRWGIASKTEVTEPVYGAFLRDENTYVLAHEDRYDLHTGGTARRIAGPRDVSDVFMAGGNIALLSRMTSVDKDRTDVRVLGPDLRPRFTTSAEQAAVVSAFRNSVVLSFPDRTVVVDGDQHKQLDVPAHRYTFAGQDNTVVQVGPDDVRTKEGL</sequence>
<reference evidence="2 3" key="1">
    <citation type="submission" date="2015-07" db="EMBL/GenBank/DDBJ databases">
        <title>Genome sequencing of Kibdelosporangium phytohabitans.</title>
        <authorList>
            <person name="Qin S."/>
            <person name="Xing K."/>
        </authorList>
    </citation>
    <scope>NUCLEOTIDE SEQUENCE [LARGE SCALE GENOMIC DNA]</scope>
    <source>
        <strain evidence="2 3">KLBMP1111</strain>
    </source>
</reference>
<evidence type="ECO:0000313" key="2">
    <source>
        <dbReference type="EMBL" id="ALG13919.1"/>
    </source>
</evidence>
<keyword evidence="1" id="KW-0732">Signal</keyword>